<keyword evidence="3" id="KW-0804">Transcription</keyword>
<evidence type="ECO:0000256" key="2">
    <source>
        <dbReference type="ARBA" id="ARBA00023125"/>
    </source>
</evidence>
<dbReference type="InterPro" id="IPR036388">
    <property type="entry name" value="WH-like_DNA-bd_sf"/>
</dbReference>
<dbReference type="AlphaFoldDB" id="A0A6A7N4H1"/>
<evidence type="ECO:0000313" key="6">
    <source>
        <dbReference type="Proteomes" id="UP000440498"/>
    </source>
</evidence>
<dbReference type="Pfam" id="PF01047">
    <property type="entry name" value="MarR"/>
    <property type="match status" value="1"/>
</dbReference>
<dbReference type="PRINTS" id="PR00598">
    <property type="entry name" value="HTHMARR"/>
</dbReference>
<dbReference type="SMART" id="SM00347">
    <property type="entry name" value="HTH_MARR"/>
    <property type="match status" value="1"/>
</dbReference>
<comment type="caution">
    <text evidence="5">The sequence shown here is derived from an EMBL/GenBank/DDBJ whole genome shotgun (WGS) entry which is preliminary data.</text>
</comment>
<organism evidence="5 6">
    <name type="scientific">Rugamonas aquatica</name>
    <dbReference type="NCBI Taxonomy" id="2743357"/>
    <lineage>
        <taxon>Bacteria</taxon>
        <taxon>Pseudomonadati</taxon>
        <taxon>Pseudomonadota</taxon>
        <taxon>Betaproteobacteria</taxon>
        <taxon>Burkholderiales</taxon>
        <taxon>Oxalobacteraceae</taxon>
        <taxon>Telluria group</taxon>
        <taxon>Rugamonas</taxon>
    </lineage>
</organism>
<feature type="domain" description="HTH marR-type" evidence="4">
    <location>
        <begin position="9"/>
        <end position="141"/>
    </location>
</feature>
<dbReference type="GO" id="GO:0003677">
    <property type="term" value="F:DNA binding"/>
    <property type="evidence" value="ECO:0007669"/>
    <property type="project" value="UniProtKB-KW"/>
</dbReference>
<protein>
    <submittedName>
        <fullName evidence="5">MarR family transcriptional regulator</fullName>
    </submittedName>
</protein>
<dbReference type="SUPFAM" id="SSF46785">
    <property type="entry name" value="Winged helix' DNA-binding domain"/>
    <property type="match status" value="1"/>
</dbReference>
<evidence type="ECO:0000259" key="4">
    <source>
        <dbReference type="PROSITE" id="PS50995"/>
    </source>
</evidence>
<keyword evidence="2" id="KW-0238">DNA-binding</keyword>
<dbReference type="Gene3D" id="1.10.10.10">
    <property type="entry name" value="Winged helix-like DNA-binding domain superfamily/Winged helix DNA-binding domain"/>
    <property type="match status" value="1"/>
</dbReference>
<dbReference type="EMBL" id="WHUG01000006">
    <property type="protein sequence ID" value="MQA39807.1"/>
    <property type="molecule type" value="Genomic_DNA"/>
</dbReference>
<dbReference type="PANTHER" id="PTHR42756">
    <property type="entry name" value="TRANSCRIPTIONAL REGULATOR, MARR"/>
    <property type="match status" value="1"/>
</dbReference>
<evidence type="ECO:0000313" key="5">
    <source>
        <dbReference type="EMBL" id="MQA39807.1"/>
    </source>
</evidence>
<name>A0A6A7N4H1_9BURK</name>
<dbReference type="Proteomes" id="UP000440498">
    <property type="component" value="Unassembled WGS sequence"/>
</dbReference>
<keyword evidence="6" id="KW-1185">Reference proteome</keyword>
<keyword evidence="1" id="KW-0805">Transcription regulation</keyword>
<dbReference type="PROSITE" id="PS50995">
    <property type="entry name" value="HTH_MARR_2"/>
    <property type="match status" value="1"/>
</dbReference>
<sequence length="151" mass="16803">MQYTLEQHFAQPGHLINRLARLMARLGEPRVRELGFGVGQMPVLATLKDGAAYTQTQLAAIAKIEQPSMAQMLTRMERDGLVQRAPDPKDKRSVLFSLTPEAKRRLPKLWKLLGEANKEALAPFTPEEIATLCSLLSRMVQHLEATENGAA</sequence>
<dbReference type="GO" id="GO:0003700">
    <property type="term" value="F:DNA-binding transcription factor activity"/>
    <property type="evidence" value="ECO:0007669"/>
    <property type="project" value="InterPro"/>
</dbReference>
<evidence type="ECO:0000256" key="3">
    <source>
        <dbReference type="ARBA" id="ARBA00023163"/>
    </source>
</evidence>
<evidence type="ECO:0000256" key="1">
    <source>
        <dbReference type="ARBA" id="ARBA00023015"/>
    </source>
</evidence>
<dbReference type="InterPro" id="IPR000835">
    <property type="entry name" value="HTH_MarR-typ"/>
</dbReference>
<dbReference type="InterPro" id="IPR036390">
    <property type="entry name" value="WH_DNA-bd_sf"/>
</dbReference>
<proteinExistence type="predicted"/>
<accession>A0A6A7N4H1</accession>
<dbReference type="RefSeq" id="WP_070270719.1">
    <property type="nucleotide sequence ID" value="NZ_WHUG01000006.1"/>
</dbReference>
<dbReference type="PANTHER" id="PTHR42756:SF1">
    <property type="entry name" value="TRANSCRIPTIONAL REPRESSOR OF EMRAB OPERON"/>
    <property type="match status" value="1"/>
</dbReference>
<reference evidence="5 6" key="1">
    <citation type="submission" date="2019-10" db="EMBL/GenBank/DDBJ databases">
        <title>Two novel species isolated from a subtropical stream in China.</title>
        <authorList>
            <person name="Lu H."/>
        </authorList>
    </citation>
    <scope>NUCLEOTIDE SEQUENCE [LARGE SCALE GENOMIC DNA]</scope>
    <source>
        <strain evidence="5 6">FT29W</strain>
    </source>
</reference>
<gene>
    <name evidence="5" type="ORF">GEV02_16775</name>
</gene>